<protein>
    <submittedName>
        <fullName evidence="2">Uncharacterized protein</fullName>
    </submittedName>
</protein>
<sequence>MLIRVLFYICLIDFGKSISNQADLSISKYFHIACLILNTDNQFITNYTQENSLLPYQTFSSLNMSIELCFRLCRQWIIFIDKNHTNCICLYTMTKLYQVNEFLGQIVSVNSCAWDSLQIYSLTKDFDVLLPTLSSTYDWSLDGCYYLHGIQTYQANLLLNNINNYSRSLDDCRKHCQITRQTNYFSFFLSLRKSCYCLPIEISPIIIVKAVRKPLIHCSFLSYIKNGFENSLNISEINLDTVVKINVQLYCSSTFIFDRILYLCLKLISLNTQNTYAKVNTNENCLPILIKTYEQWNYLKSKSFPFRTRTFIRIDRNSTYIFDDLFKSKNNLLVSNELCLVLNQLHFNRSLSFELVLCSTANTLGSVLCAQKPMKPVTADQAEFKMM</sequence>
<evidence type="ECO:0000313" key="5">
    <source>
        <dbReference type="EMBL" id="CAF4190935.1"/>
    </source>
</evidence>
<feature type="signal peptide" evidence="1">
    <location>
        <begin position="1"/>
        <end position="17"/>
    </location>
</feature>
<dbReference type="AlphaFoldDB" id="A0A816Q173"/>
<dbReference type="EMBL" id="CAJOBI010069653">
    <property type="protein sequence ID" value="CAF4451927.1"/>
    <property type="molecule type" value="Genomic_DNA"/>
</dbReference>
<proteinExistence type="predicted"/>
<evidence type="ECO:0000313" key="6">
    <source>
        <dbReference type="EMBL" id="CAF4451927.1"/>
    </source>
</evidence>
<dbReference type="EMBL" id="CAJNRF010005719">
    <property type="protein sequence ID" value="CAF2073411.1"/>
    <property type="molecule type" value="Genomic_DNA"/>
</dbReference>
<dbReference type="Proteomes" id="UP000663887">
    <property type="component" value="Unassembled WGS sequence"/>
</dbReference>
<organism evidence="2 8">
    <name type="scientific">Rotaria magnacalcarata</name>
    <dbReference type="NCBI Taxonomy" id="392030"/>
    <lineage>
        <taxon>Eukaryota</taxon>
        <taxon>Metazoa</taxon>
        <taxon>Spiralia</taxon>
        <taxon>Gnathifera</taxon>
        <taxon>Rotifera</taxon>
        <taxon>Eurotatoria</taxon>
        <taxon>Bdelloidea</taxon>
        <taxon>Philodinida</taxon>
        <taxon>Philodinidae</taxon>
        <taxon>Rotaria</taxon>
    </lineage>
</organism>
<evidence type="ECO:0000313" key="8">
    <source>
        <dbReference type="Proteomes" id="UP000663887"/>
    </source>
</evidence>
<gene>
    <name evidence="3" type="ORF">MBJ925_LOCUS14708</name>
    <name evidence="5" type="ORF">OVN521_LOCUS25830</name>
    <name evidence="6" type="ORF">SMN809_LOCUS32754</name>
    <name evidence="4" type="ORF">WKI299_LOCUS14603</name>
    <name evidence="2" type="ORF">XDN619_LOCUS9635</name>
</gene>
<feature type="chain" id="PRO_5036413098" evidence="1">
    <location>
        <begin position="18"/>
        <end position="387"/>
    </location>
</feature>
<reference evidence="2" key="1">
    <citation type="submission" date="2021-02" db="EMBL/GenBank/DDBJ databases">
        <authorList>
            <person name="Nowell W R."/>
        </authorList>
    </citation>
    <scope>NUCLEOTIDE SEQUENCE</scope>
</reference>
<accession>A0A816Q173</accession>
<evidence type="ECO:0000256" key="1">
    <source>
        <dbReference type="SAM" id="SignalP"/>
    </source>
</evidence>
<evidence type="ECO:0000313" key="4">
    <source>
        <dbReference type="EMBL" id="CAF2073411.1"/>
    </source>
</evidence>
<dbReference type="Proteomes" id="UP000663856">
    <property type="component" value="Unassembled WGS sequence"/>
</dbReference>
<keyword evidence="7" id="KW-1185">Reference proteome</keyword>
<dbReference type="Proteomes" id="UP000676336">
    <property type="component" value="Unassembled WGS sequence"/>
</dbReference>
<name>A0A816Q173_9BILA</name>
<dbReference type="Proteomes" id="UP000663866">
    <property type="component" value="Unassembled WGS sequence"/>
</dbReference>
<evidence type="ECO:0000313" key="2">
    <source>
        <dbReference type="EMBL" id="CAF2055811.1"/>
    </source>
</evidence>
<keyword evidence="1" id="KW-0732">Signal</keyword>
<dbReference type="EMBL" id="CAJNRG010003314">
    <property type="protein sequence ID" value="CAF2055811.1"/>
    <property type="molecule type" value="Genomic_DNA"/>
</dbReference>
<comment type="caution">
    <text evidence="2">The sequence shown here is derived from an EMBL/GenBank/DDBJ whole genome shotgun (WGS) entry which is preliminary data.</text>
</comment>
<dbReference type="Proteomes" id="UP000663824">
    <property type="component" value="Unassembled WGS sequence"/>
</dbReference>
<evidence type="ECO:0000313" key="7">
    <source>
        <dbReference type="Proteomes" id="UP000663866"/>
    </source>
</evidence>
<dbReference type="EMBL" id="CAJNRE010006892">
    <property type="protein sequence ID" value="CAF2059877.1"/>
    <property type="molecule type" value="Genomic_DNA"/>
</dbReference>
<dbReference type="EMBL" id="CAJOBG010006570">
    <property type="protein sequence ID" value="CAF4190935.1"/>
    <property type="molecule type" value="Genomic_DNA"/>
</dbReference>
<evidence type="ECO:0000313" key="3">
    <source>
        <dbReference type="EMBL" id="CAF2059877.1"/>
    </source>
</evidence>